<dbReference type="Proteomes" id="UP000828251">
    <property type="component" value="Unassembled WGS sequence"/>
</dbReference>
<dbReference type="AlphaFoldDB" id="A0A9D4AK80"/>
<dbReference type="EMBL" id="JAIQCV010000001">
    <property type="protein sequence ID" value="KAH1130695.1"/>
    <property type="molecule type" value="Genomic_DNA"/>
</dbReference>
<keyword evidence="2" id="KW-1185">Reference proteome</keyword>
<gene>
    <name evidence="1" type="ORF">J1N35_002073</name>
</gene>
<protein>
    <submittedName>
        <fullName evidence="1">Uncharacterized protein</fullName>
    </submittedName>
</protein>
<dbReference type="OrthoDB" id="1935956at2759"/>
<comment type="caution">
    <text evidence="1">The sequence shown here is derived from an EMBL/GenBank/DDBJ whole genome shotgun (WGS) entry which is preliminary data.</text>
</comment>
<evidence type="ECO:0000313" key="2">
    <source>
        <dbReference type="Proteomes" id="UP000828251"/>
    </source>
</evidence>
<evidence type="ECO:0000313" key="1">
    <source>
        <dbReference type="EMBL" id="KAH1130695.1"/>
    </source>
</evidence>
<organism evidence="1 2">
    <name type="scientific">Gossypium stocksii</name>
    <dbReference type="NCBI Taxonomy" id="47602"/>
    <lineage>
        <taxon>Eukaryota</taxon>
        <taxon>Viridiplantae</taxon>
        <taxon>Streptophyta</taxon>
        <taxon>Embryophyta</taxon>
        <taxon>Tracheophyta</taxon>
        <taxon>Spermatophyta</taxon>
        <taxon>Magnoliopsida</taxon>
        <taxon>eudicotyledons</taxon>
        <taxon>Gunneridae</taxon>
        <taxon>Pentapetalae</taxon>
        <taxon>rosids</taxon>
        <taxon>malvids</taxon>
        <taxon>Malvales</taxon>
        <taxon>Malvaceae</taxon>
        <taxon>Malvoideae</taxon>
        <taxon>Gossypium</taxon>
    </lineage>
</organism>
<reference evidence="1 2" key="1">
    <citation type="journal article" date="2021" name="Plant Biotechnol. J.">
        <title>Multi-omics assisted identification of the key and species-specific regulatory components of drought-tolerant mechanisms in Gossypium stocksii.</title>
        <authorList>
            <person name="Yu D."/>
            <person name="Ke L."/>
            <person name="Zhang D."/>
            <person name="Wu Y."/>
            <person name="Sun Y."/>
            <person name="Mei J."/>
            <person name="Sun J."/>
            <person name="Sun Y."/>
        </authorList>
    </citation>
    <scope>NUCLEOTIDE SEQUENCE [LARGE SCALE GENOMIC DNA]</scope>
    <source>
        <strain evidence="2">cv. E1</strain>
        <tissue evidence="1">Leaf</tissue>
    </source>
</reference>
<name>A0A9D4AK80_9ROSI</name>
<sequence>MATNHIGEIKSVLVAEALAIRSGSPMITQNGWERIITEYDIAASLAISARIGERCFLFTFWMYELNFAHINGCIAGTTWIAFSYSKEQRVLILLCTLVLSGSLALTQAKQSREDLNEVTHQVYFDVEIAGKPAGMLHFVLLLRPILVESSWDSLET</sequence>
<accession>A0A9D4AK80</accession>
<proteinExistence type="predicted"/>